<evidence type="ECO:0000313" key="1">
    <source>
        <dbReference type="EMBL" id="RNA32734.1"/>
    </source>
</evidence>
<name>A0A3M7SAA3_BRAPC</name>
<dbReference type="EMBL" id="REGN01001757">
    <property type="protein sequence ID" value="RNA32734.1"/>
    <property type="molecule type" value="Genomic_DNA"/>
</dbReference>
<reference evidence="1 2" key="1">
    <citation type="journal article" date="2018" name="Sci. Rep.">
        <title>Genomic signatures of local adaptation to the degree of environmental predictability in rotifers.</title>
        <authorList>
            <person name="Franch-Gras L."/>
            <person name="Hahn C."/>
            <person name="Garcia-Roger E.M."/>
            <person name="Carmona M.J."/>
            <person name="Serra M."/>
            <person name="Gomez A."/>
        </authorList>
    </citation>
    <scope>NUCLEOTIDE SEQUENCE [LARGE SCALE GENOMIC DNA]</scope>
    <source>
        <strain evidence="1">HYR1</strain>
    </source>
</reference>
<protein>
    <submittedName>
        <fullName evidence="1">Uncharacterized protein</fullName>
    </submittedName>
</protein>
<organism evidence="1 2">
    <name type="scientific">Brachionus plicatilis</name>
    <name type="common">Marine rotifer</name>
    <name type="synonym">Brachionus muelleri</name>
    <dbReference type="NCBI Taxonomy" id="10195"/>
    <lineage>
        <taxon>Eukaryota</taxon>
        <taxon>Metazoa</taxon>
        <taxon>Spiralia</taxon>
        <taxon>Gnathifera</taxon>
        <taxon>Rotifera</taxon>
        <taxon>Eurotatoria</taxon>
        <taxon>Monogononta</taxon>
        <taxon>Pseudotrocha</taxon>
        <taxon>Ploima</taxon>
        <taxon>Brachionidae</taxon>
        <taxon>Brachionus</taxon>
    </lineage>
</organism>
<comment type="caution">
    <text evidence="1">The sequence shown here is derived from an EMBL/GenBank/DDBJ whole genome shotgun (WGS) entry which is preliminary data.</text>
</comment>
<dbReference type="Proteomes" id="UP000276133">
    <property type="component" value="Unassembled WGS sequence"/>
</dbReference>
<sequence>MLRRGHITALRPCRVGLCAQTSYKRGQIVAGAVSLPATPSRRCRVRRRPAKPIAASVRGRVQCVQLARASQRHHQQQTAQGGAQHCRSYHPSAAQTTRAINLITIVLTIIRTITYPLFINAAAILAQKSTICRVAHPFIALQLI</sequence>
<keyword evidence="2" id="KW-1185">Reference proteome</keyword>
<dbReference type="AlphaFoldDB" id="A0A3M7SAA3"/>
<accession>A0A3M7SAA3</accession>
<gene>
    <name evidence="1" type="ORF">BpHYR1_013867</name>
</gene>
<proteinExistence type="predicted"/>
<evidence type="ECO:0000313" key="2">
    <source>
        <dbReference type="Proteomes" id="UP000276133"/>
    </source>
</evidence>